<dbReference type="Proteomes" id="UP001168528">
    <property type="component" value="Unassembled WGS sequence"/>
</dbReference>
<comment type="caution">
    <text evidence="1">The sequence shown here is derived from an EMBL/GenBank/DDBJ whole genome shotgun (WGS) entry which is preliminary data.</text>
</comment>
<dbReference type="EMBL" id="JAUKPO010000026">
    <property type="protein sequence ID" value="MDO1450177.1"/>
    <property type="molecule type" value="Genomic_DNA"/>
</dbReference>
<dbReference type="RefSeq" id="WP_302040979.1">
    <property type="nucleotide sequence ID" value="NZ_JAUKPO010000026.1"/>
</dbReference>
<reference evidence="1" key="1">
    <citation type="submission" date="2023-07" db="EMBL/GenBank/DDBJ databases">
        <title>The genome sequence of Rhodocytophaga aerolata KACC 12507.</title>
        <authorList>
            <person name="Zhang X."/>
        </authorList>
    </citation>
    <scope>NUCLEOTIDE SEQUENCE</scope>
    <source>
        <strain evidence="1">KACC 12507</strain>
    </source>
</reference>
<evidence type="ECO:0000313" key="2">
    <source>
        <dbReference type="Proteomes" id="UP001168528"/>
    </source>
</evidence>
<organism evidence="1 2">
    <name type="scientific">Rhodocytophaga aerolata</name>
    <dbReference type="NCBI Taxonomy" id="455078"/>
    <lineage>
        <taxon>Bacteria</taxon>
        <taxon>Pseudomonadati</taxon>
        <taxon>Bacteroidota</taxon>
        <taxon>Cytophagia</taxon>
        <taxon>Cytophagales</taxon>
        <taxon>Rhodocytophagaceae</taxon>
        <taxon>Rhodocytophaga</taxon>
    </lineage>
</organism>
<name>A0ABT8RHK4_9BACT</name>
<sequence length="128" mass="14344">MTHIHSSIQSTDIAQYLHSHPYVNGAISHKNNHYLLALSLQLEAIDVFIKSLQNSNTILAIHQPTNSKEATISIHITEVDSSVIIEDLTTAFTKVSQYLEYLEVKKDYAPGYVPAHLSQWLVETNSAK</sequence>
<evidence type="ECO:0000313" key="1">
    <source>
        <dbReference type="EMBL" id="MDO1450177.1"/>
    </source>
</evidence>
<gene>
    <name evidence="1" type="ORF">Q0590_28105</name>
</gene>
<proteinExistence type="predicted"/>
<keyword evidence="2" id="KW-1185">Reference proteome</keyword>
<accession>A0ABT8RHK4</accession>
<protein>
    <submittedName>
        <fullName evidence="1">Uncharacterized protein</fullName>
    </submittedName>
</protein>